<accession>A0A1Q3AZE0</accession>
<sequence>VRGQSVLIDMHKKCGDIESSVSIDDGVRQRMLQCCNSLITFFLHCDIIEALVVLIGLMVDEGIALEEVTSCAITSGFEFDIAVSCSLTDA</sequence>
<dbReference type="InParanoid" id="A0A1Q3AZE0"/>
<keyword evidence="1" id="KW-0472">Membrane</keyword>
<dbReference type="Proteomes" id="UP000187406">
    <property type="component" value="Unassembled WGS sequence"/>
</dbReference>
<evidence type="ECO:0000313" key="3">
    <source>
        <dbReference type="Proteomes" id="UP000187406"/>
    </source>
</evidence>
<organism evidence="2 3">
    <name type="scientific">Cephalotus follicularis</name>
    <name type="common">Albany pitcher plant</name>
    <dbReference type="NCBI Taxonomy" id="3775"/>
    <lineage>
        <taxon>Eukaryota</taxon>
        <taxon>Viridiplantae</taxon>
        <taxon>Streptophyta</taxon>
        <taxon>Embryophyta</taxon>
        <taxon>Tracheophyta</taxon>
        <taxon>Spermatophyta</taxon>
        <taxon>Magnoliopsida</taxon>
        <taxon>eudicotyledons</taxon>
        <taxon>Gunneridae</taxon>
        <taxon>Pentapetalae</taxon>
        <taxon>rosids</taxon>
        <taxon>fabids</taxon>
        <taxon>Oxalidales</taxon>
        <taxon>Cephalotaceae</taxon>
        <taxon>Cephalotus</taxon>
    </lineage>
</organism>
<gene>
    <name evidence="2" type="ORF">CFOL_v3_04543</name>
</gene>
<dbReference type="AlphaFoldDB" id="A0A1Q3AZE0"/>
<keyword evidence="1" id="KW-1133">Transmembrane helix</keyword>
<keyword evidence="1" id="KW-0812">Transmembrane</keyword>
<comment type="caution">
    <text evidence="2">The sequence shown here is derived from an EMBL/GenBank/DDBJ whole genome shotgun (WGS) entry which is preliminary data.</text>
</comment>
<proteinExistence type="predicted"/>
<dbReference type="EMBL" id="BDDD01000181">
    <property type="protein sequence ID" value="GAV61015.1"/>
    <property type="molecule type" value="Genomic_DNA"/>
</dbReference>
<evidence type="ECO:0000313" key="2">
    <source>
        <dbReference type="EMBL" id="GAV61015.1"/>
    </source>
</evidence>
<dbReference type="OrthoDB" id="600868at2759"/>
<keyword evidence="3" id="KW-1185">Reference proteome</keyword>
<name>A0A1Q3AZE0_CEPFO</name>
<feature type="transmembrane region" description="Helical" evidence="1">
    <location>
        <begin position="38"/>
        <end position="59"/>
    </location>
</feature>
<reference evidence="3" key="1">
    <citation type="submission" date="2016-04" db="EMBL/GenBank/DDBJ databases">
        <title>Cephalotus genome sequencing.</title>
        <authorList>
            <person name="Fukushima K."/>
            <person name="Hasebe M."/>
            <person name="Fang X."/>
        </authorList>
    </citation>
    <scope>NUCLEOTIDE SEQUENCE [LARGE SCALE GENOMIC DNA]</scope>
    <source>
        <strain evidence="3">cv. St1</strain>
    </source>
</reference>
<protein>
    <submittedName>
        <fullName evidence="2">Uncharacterized protein</fullName>
    </submittedName>
</protein>
<dbReference type="STRING" id="3775.A0A1Q3AZE0"/>
<feature type="non-terminal residue" evidence="2">
    <location>
        <position position="1"/>
    </location>
</feature>
<evidence type="ECO:0000256" key="1">
    <source>
        <dbReference type="SAM" id="Phobius"/>
    </source>
</evidence>